<feature type="compositionally biased region" description="Acidic residues" evidence="1">
    <location>
        <begin position="664"/>
        <end position="673"/>
    </location>
</feature>
<keyword evidence="2" id="KW-0472">Membrane</keyword>
<dbReference type="InterPro" id="IPR003646">
    <property type="entry name" value="SH3-like_bac-type"/>
</dbReference>
<sequence>MQNCLTRWVSVLVVLWALLWCLPAYGQETVSVTQDQLELRSDPADNDENILGTLRANTPVTFTGKVSGNWYQVTAPNGQTGWVHQSGVSRPKSLVKPTPTPKPVVTPKVEKTPAQPTSRAVSKPAEKQEKQPEKAPASQTARDELDTLNKQYKAQLDEKDRRIAEISKELDAVKIKLTDAGKTATDLEQLRKSDESKLAEIQTQIALLNDTIQQKENALAAQKAEFAAVQEELHKQTTSQQTASLQRTLLFVSLPLNLLGLILLGYFGIRHIANKQEKALETLPHAHETELAYPDAVAAEKPVKRPSSGSVKIQIGKEMTDSQLKDLDVIMTSSSPEAAAAPTEDSIAPAQEDEVEIEETVIDLGDALDDESSEHLAMDVSEPGVIITDETIIVDEPIEVVREDVEEISEHHIEPSAPAFAPVPAETIEEPPALEEMEEKVVEVPAPAASVIEEFEEVDVQELEDDVELEFDDEDIEETPVGADAETISLDDNDMDALLADTPSVVQTADMNELLEPGELEEPTFDEIEIAGERFETLPERGTQIIEMDSEEEPYGETPVEGEIEDDIMLESEPGIIEDVEEEPEEMTARTIVQVPRVETAEEAIEFEAEEPSEPSFANLRTHDEIDELLDMIESPLQSERASKQDADSRGFAEPSPYLIEPEHESEDLETTGTIDEENSSELKYTIELVRVGKNRDHVLHILSKVQGLPKTPEELLVSTPCTIARGANKQDAQNFQMLMKKFGAEVRLTQHSG</sequence>
<feature type="compositionally biased region" description="Basic and acidic residues" evidence="1">
    <location>
        <begin position="641"/>
        <end position="651"/>
    </location>
</feature>
<feature type="domain" description="SH3b" evidence="4">
    <location>
        <begin position="27"/>
        <end position="92"/>
    </location>
</feature>
<feature type="signal peptide" evidence="3">
    <location>
        <begin position="1"/>
        <end position="26"/>
    </location>
</feature>
<dbReference type="Gene3D" id="2.30.30.40">
    <property type="entry name" value="SH3 Domains"/>
    <property type="match status" value="1"/>
</dbReference>
<reference evidence="5" key="1">
    <citation type="journal article" date="2015" name="PeerJ">
        <title>First genomic representation of candidate bacterial phylum KSB3 points to enhanced environmental sensing as a trigger of wastewater bulking.</title>
        <authorList>
            <person name="Sekiguchi Y."/>
            <person name="Ohashi A."/>
            <person name="Parks D.H."/>
            <person name="Yamauchi T."/>
            <person name="Tyson G.W."/>
            <person name="Hugenholtz P."/>
        </authorList>
    </citation>
    <scope>NUCLEOTIDE SEQUENCE [LARGE SCALE GENOMIC DNA]</scope>
</reference>
<dbReference type="SUPFAM" id="SSF54736">
    <property type="entry name" value="ClpS-like"/>
    <property type="match status" value="1"/>
</dbReference>
<feature type="chain" id="PRO_5001755165" description="SH3b domain-containing protein" evidence="3">
    <location>
        <begin position="27"/>
        <end position="754"/>
    </location>
</feature>
<feature type="compositionally biased region" description="Basic and acidic residues" evidence="1">
    <location>
        <begin position="124"/>
        <end position="133"/>
    </location>
</feature>
<dbReference type="AlphaFoldDB" id="A0A081BMI6"/>
<keyword evidence="3" id="KW-0732">Signal</keyword>
<dbReference type="SMART" id="SM00287">
    <property type="entry name" value="SH3b"/>
    <property type="match status" value="1"/>
</dbReference>
<dbReference type="Proteomes" id="UP000030700">
    <property type="component" value="Unassembled WGS sequence"/>
</dbReference>
<feature type="region of interest" description="Disordered" evidence="1">
    <location>
        <begin position="78"/>
        <end position="141"/>
    </location>
</feature>
<accession>A0A081BMI6</accession>
<evidence type="ECO:0000259" key="4">
    <source>
        <dbReference type="PROSITE" id="PS51781"/>
    </source>
</evidence>
<dbReference type="InterPro" id="IPR014719">
    <property type="entry name" value="Ribosomal_bL12_C/ClpS-like"/>
</dbReference>
<protein>
    <recommendedName>
        <fullName evidence="4">SH3b domain-containing protein</fullName>
    </recommendedName>
</protein>
<dbReference type="EMBL" id="DF820457">
    <property type="protein sequence ID" value="GAK51602.1"/>
    <property type="molecule type" value="Genomic_DNA"/>
</dbReference>
<dbReference type="Pfam" id="PF08239">
    <property type="entry name" value="SH3_3"/>
    <property type="match status" value="1"/>
</dbReference>
<proteinExistence type="predicted"/>
<evidence type="ECO:0000256" key="3">
    <source>
        <dbReference type="SAM" id="SignalP"/>
    </source>
</evidence>
<organism evidence="5">
    <name type="scientific">Candidatus Moduliflexus flocculans</name>
    <dbReference type="NCBI Taxonomy" id="1499966"/>
    <lineage>
        <taxon>Bacteria</taxon>
        <taxon>Candidatus Moduliflexota</taxon>
        <taxon>Candidatus Moduliflexia</taxon>
        <taxon>Candidatus Moduliflexales</taxon>
        <taxon>Candidatus Moduliflexaceae</taxon>
    </lineage>
</organism>
<feature type="region of interest" description="Disordered" evidence="1">
    <location>
        <begin position="638"/>
        <end position="673"/>
    </location>
</feature>
<evidence type="ECO:0000256" key="2">
    <source>
        <dbReference type="SAM" id="Phobius"/>
    </source>
</evidence>
<keyword evidence="6" id="KW-1185">Reference proteome</keyword>
<feature type="transmembrane region" description="Helical" evidence="2">
    <location>
        <begin position="249"/>
        <end position="269"/>
    </location>
</feature>
<dbReference type="HOGENOM" id="CLU_377530_0_0_0"/>
<evidence type="ECO:0000313" key="5">
    <source>
        <dbReference type="EMBL" id="GAK51602.1"/>
    </source>
</evidence>
<name>A0A081BMI6_9BACT</name>
<keyword evidence="2" id="KW-1133">Transmembrane helix</keyword>
<evidence type="ECO:0000256" key="1">
    <source>
        <dbReference type="SAM" id="MobiDB-lite"/>
    </source>
</evidence>
<evidence type="ECO:0000313" key="6">
    <source>
        <dbReference type="Proteomes" id="UP000030700"/>
    </source>
</evidence>
<feature type="compositionally biased region" description="Polar residues" evidence="1">
    <location>
        <begin position="78"/>
        <end position="88"/>
    </location>
</feature>
<dbReference type="STRING" id="1499966.U14_02847"/>
<keyword evidence="2" id="KW-0812">Transmembrane</keyword>
<gene>
    <name evidence="5" type="ORF">U14_02847</name>
</gene>
<dbReference type="PROSITE" id="PS51781">
    <property type="entry name" value="SH3B"/>
    <property type="match status" value="1"/>
</dbReference>